<dbReference type="InterPro" id="IPR036390">
    <property type="entry name" value="WH_DNA-bd_sf"/>
</dbReference>
<protein>
    <submittedName>
        <fullName evidence="3">Sugar or nucleoside kinase, ribokinase family</fullName>
    </submittedName>
</protein>
<dbReference type="InterPro" id="IPR036388">
    <property type="entry name" value="WH-like_DNA-bd_sf"/>
</dbReference>
<dbReference type="SUPFAM" id="SSF53613">
    <property type="entry name" value="Ribokinase-like"/>
    <property type="match status" value="1"/>
</dbReference>
<dbReference type="GO" id="GO:0046872">
    <property type="term" value="F:metal ion binding"/>
    <property type="evidence" value="ECO:0007669"/>
    <property type="project" value="UniProtKB-KW"/>
</dbReference>
<dbReference type="InterPro" id="IPR029056">
    <property type="entry name" value="Ribokinase-like"/>
</dbReference>
<dbReference type="GO" id="GO:0005737">
    <property type="term" value="C:cytoplasm"/>
    <property type="evidence" value="ECO:0007669"/>
    <property type="project" value="TreeGrafter"/>
</dbReference>
<evidence type="ECO:0000259" key="2">
    <source>
        <dbReference type="Pfam" id="PF00294"/>
    </source>
</evidence>
<keyword evidence="4" id="KW-1185">Reference proteome</keyword>
<dbReference type="SMART" id="SM00344">
    <property type="entry name" value="HTH_ASNC"/>
    <property type="match status" value="1"/>
</dbReference>
<dbReference type="Gene3D" id="1.10.10.10">
    <property type="entry name" value="Winged helix-like DNA-binding domain superfamily/Winged helix DNA-binding domain"/>
    <property type="match status" value="1"/>
</dbReference>
<dbReference type="SUPFAM" id="SSF46785">
    <property type="entry name" value="Winged helix' DNA-binding domain"/>
    <property type="match status" value="1"/>
</dbReference>
<dbReference type="Pfam" id="PF00294">
    <property type="entry name" value="PfkB"/>
    <property type="match status" value="1"/>
</dbReference>
<dbReference type="Gene3D" id="3.40.1190.20">
    <property type="match status" value="1"/>
</dbReference>
<dbReference type="PANTHER" id="PTHR42909:SF1">
    <property type="entry name" value="CARBOHYDRATE KINASE PFKB DOMAIN-CONTAINING PROTEIN"/>
    <property type="match status" value="1"/>
</dbReference>
<dbReference type="OrthoDB" id="9806249at2"/>
<keyword evidence="3" id="KW-0808">Transferase</keyword>
<keyword evidence="1" id="KW-0479">Metal-binding</keyword>
<dbReference type="InterPro" id="IPR019888">
    <property type="entry name" value="Tscrpt_reg_AsnC-like"/>
</dbReference>
<dbReference type="GO" id="GO:0004730">
    <property type="term" value="F:pseudouridylate synthase activity"/>
    <property type="evidence" value="ECO:0007669"/>
    <property type="project" value="TreeGrafter"/>
</dbReference>
<dbReference type="EMBL" id="FOQE01000027">
    <property type="protein sequence ID" value="SFH80924.1"/>
    <property type="molecule type" value="Genomic_DNA"/>
</dbReference>
<reference evidence="3 4" key="1">
    <citation type="submission" date="2016-10" db="EMBL/GenBank/DDBJ databases">
        <authorList>
            <person name="de Groot N.N."/>
        </authorList>
    </citation>
    <scope>NUCLEOTIDE SEQUENCE [LARGE SCALE GENOMIC DNA]</scope>
    <source>
        <strain evidence="3 4">DSM 27630</strain>
    </source>
</reference>
<name>A0A1I3D2B5_9LACT</name>
<dbReference type="CDD" id="cd00093">
    <property type="entry name" value="HTH_XRE"/>
    <property type="match status" value="1"/>
</dbReference>
<evidence type="ECO:0000313" key="4">
    <source>
        <dbReference type="Proteomes" id="UP000198668"/>
    </source>
</evidence>
<gene>
    <name evidence="3" type="ORF">SAMN04489868_12717</name>
</gene>
<sequence length="371" mass="41900">MVVVALNEKEEKIIDLIRDNPFISQKELSEKIGLSRSAVANMISGLVKKGHLLGKAYVINENRPIVCIGGANLDTRYIVKDQLRFELTNEVDTRYSVGGVARNIAENLGRLEEDVQLFSIVGNDMAGHLIKSSSKEVVDLREIEVIENQKTGSFIEVLDQDENVVMGMADVEIYNQLTTTWVIKHIETIKRAKFIVVDTNCPKETTEYLMYLAKEKGIQMIIVTASIQKVFQLPDDLSDVVIYSKNNEIEAYLDQPVQTDEELKQAAQSFVDKGVEAIIIAKDSEKTVYACQDKMKIYHNPFGKNKTYEWGTNEAMCAAVIHYQLKGEDIETSIRAGLLNGYYTAQEKCIVRPNLSVKRLQMDLEKYEASK</sequence>
<keyword evidence="3" id="KW-0418">Kinase</keyword>
<proteinExistence type="predicted"/>
<dbReference type="CDD" id="cd01941">
    <property type="entry name" value="YeiC_kinase_like"/>
    <property type="match status" value="1"/>
</dbReference>
<dbReference type="GO" id="GO:0016301">
    <property type="term" value="F:kinase activity"/>
    <property type="evidence" value="ECO:0007669"/>
    <property type="project" value="UniProtKB-KW"/>
</dbReference>
<dbReference type="Proteomes" id="UP000198668">
    <property type="component" value="Unassembled WGS sequence"/>
</dbReference>
<dbReference type="GO" id="GO:0016798">
    <property type="term" value="F:hydrolase activity, acting on glycosyl bonds"/>
    <property type="evidence" value="ECO:0007669"/>
    <property type="project" value="TreeGrafter"/>
</dbReference>
<evidence type="ECO:0000256" key="1">
    <source>
        <dbReference type="ARBA" id="ARBA00022723"/>
    </source>
</evidence>
<organism evidence="3 4">
    <name type="scientific">Pisciglobus halotolerans</name>
    <dbReference type="NCBI Taxonomy" id="745365"/>
    <lineage>
        <taxon>Bacteria</taxon>
        <taxon>Bacillati</taxon>
        <taxon>Bacillota</taxon>
        <taxon>Bacilli</taxon>
        <taxon>Lactobacillales</taxon>
        <taxon>Carnobacteriaceae</taxon>
    </lineage>
</organism>
<dbReference type="InterPro" id="IPR001387">
    <property type="entry name" value="Cro/C1-type_HTH"/>
</dbReference>
<feature type="domain" description="Carbohydrate kinase PfkB" evidence="2">
    <location>
        <begin position="65"/>
        <end position="338"/>
    </location>
</feature>
<dbReference type="Pfam" id="PF13412">
    <property type="entry name" value="HTH_24"/>
    <property type="match status" value="1"/>
</dbReference>
<accession>A0A1I3D2B5</accession>
<evidence type="ECO:0000313" key="3">
    <source>
        <dbReference type="EMBL" id="SFH80924.1"/>
    </source>
</evidence>
<dbReference type="InterPro" id="IPR011611">
    <property type="entry name" value="PfkB_dom"/>
</dbReference>
<dbReference type="AlphaFoldDB" id="A0A1I3D2B5"/>
<dbReference type="PANTHER" id="PTHR42909">
    <property type="entry name" value="ZGC:136858"/>
    <property type="match status" value="1"/>
</dbReference>